<protein>
    <submittedName>
        <fullName evidence="3">DUF2892 domain-containing protein</fullName>
    </submittedName>
</protein>
<dbReference type="Proteomes" id="UP001595636">
    <property type="component" value="Unassembled WGS sequence"/>
</dbReference>
<gene>
    <name evidence="3" type="ORF">ACFOKJ_10905</name>
</gene>
<keyword evidence="4" id="KW-1185">Reference proteome</keyword>
<evidence type="ECO:0000256" key="1">
    <source>
        <dbReference type="SAM" id="Phobius"/>
    </source>
</evidence>
<dbReference type="RefSeq" id="WP_390279460.1">
    <property type="nucleotide sequence ID" value="NZ_JBHRYH010000021.1"/>
</dbReference>
<comment type="caution">
    <text evidence="3">The sequence shown here is derived from an EMBL/GenBank/DDBJ whole genome shotgun (WGS) entry which is preliminary data.</text>
</comment>
<feature type="domain" description="Inner membrane protein YgaP-like transmembrane" evidence="2">
    <location>
        <begin position="3"/>
        <end position="62"/>
    </location>
</feature>
<evidence type="ECO:0000259" key="2">
    <source>
        <dbReference type="Pfam" id="PF11127"/>
    </source>
</evidence>
<keyword evidence="1" id="KW-0472">Membrane</keyword>
<feature type="transmembrane region" description="Helical" evidence="1">
    <location>
        <begin position="34"/>
        <end position="55"/>
    </location>
</feature>
<organism evidence="3 4">
    <name type="scientific">Vogesella amnigena</name>
    <dbReference type="NCBI Taxonomy" id="1507449"/>
    <lineage>
        <taxon>Bacteria</taxon>
        <taxon>Pseudomonadati</taxon>
        <taxon>Pseudomonadota</taxon>
        <taxon>Betaproteobacteria</taxon>
        <taxon>Neisseriales</taxon>
        <taxon>Chromobacteriaceae</taxon>
        <taxon>Vogesella</taxon>
    </lineage>
</organism>
<name>A0ABV7TV18_9NEIS</name>
<reference evidence="4" key="1">
    <citation type="journal article" date="2019" name="Int. J. Syst. Evol. Microbiol.">
        <title>The Global Catalogue of Microorganisms (GCM) 10K type strain sequencing project: providing services to taxonomists for standard genome sequencing and annotation.</title>
        <authorList>
            <consortium name="The Broad Institute Genomics Platform"/>
            <consortium name="The Broad Institute Genome Sequencing Center for Infectious Disease"/>
            <person name="Wu L."/>
            <person name="Ma J."/>
        </authorList>
    </citation>
    <scope>NUCLEOTIDE SEQUENCE [LARGE SCALE GENOMIC DNA]</scope>
    <source>
        <strain evidence="4">KCTC 42195</strain>
    </source>
</reference>
<accession>A0ABV7TV18</accession>
<dbReference type="InterPro" id="IPR021309">
    <property type="entry name" value="YgaP-like_TM"/>
</dbReference>
<proteinExistence type="predicted"/>
<keyword evidence="1" id="KW-1133">Transmembrane helix</keyword>
<evidence type="ECO:0000313" key="4">
    <source>
        <dbReference type="Proteomes" id="UP001595636"/>
    </source>
</evidence>
<evidence type="ECO:0000313" key="3">
    <source>
        <dbReference type="EMBL" id="MFC3626629.1"/>
    </source>
</evidence>
<dbReference type="EMBL" id="JBHRYH010000021">
    <property type="protein sequence ID" value="MFC3626629.1"/>
    <property type="molecule type" value="Genomic_DNA"/>
</dbReference>
<dbReference type="Pfam" id="PF11127">
    <property type="entry name" value="YgaP-like_TM"/>
    <property type="match status" value="1"/>
</dbReference>
<feature type="transmembrane region" description="Helical" evidence="1">
    <location>
        <begin position="12"/>
        <end position="28"/>
    </location>
</feature>
<sequence length="63" mass="6718">MFQRNIGSTERVIRIVAGLAITALAFVGPQSPWAFLGLVPLATGLLGWCPPYAMLGINTCKKS</sequence>
<keyword evidence="1" id="KW-0812">Transmembrane</keyword>